<dbReference type="Gene3D" id="1.25.40.300">
    <property type="entry name" value="Putative secreted effector protein"/>
    <property type="match status" value="1"/>
</dbReference>
<comment type="caution">
    <text evidence="1">The sequence shown here is derived from an EMBL/GenBank/DDBJ whole genome shotgun (WGS) entry which is preliminary data.</text>
</comment>
<protein>
    <submittedName>
        <fullName evidence="1">DNA-binding protein</fullName>
    </submittedName>
</protein>
<sequence>MSKISDLNYSQHITLADNFKQKNEVLNTWRVGMNNFARNAEGQDNTRNILDPKTFLEFLVKIFTLGYVDFSKRSNEAGRNMMAHIESSSYIKNNDGSEIMKFVMNNPEGERADLSKVEIEITLSTITTMGTRQGHTAIIFQQSDGSTNRYEGKSFERKDESSLHLITNKILACYQREANKEIARLLNIPQELNNSHDLNNSQVSCKGSVDSTITDLLEKPLNNALLAIRKEHLLFMPYVCNESISYLLGNKGILKEIDDLNVLNNYLINNKKATDNEINDIKVNLSHILIDSLDDAKVNLAPVIVSILETFLKSPYINDVRILDWCFNKSMQYIGDSAKIKHACSVINHIDFSRDQSKDFSCDQSKIKIAETLFFNLDKEPYKNSRKLQELIWDKLVAYVNDFNLSNQEKSRLILRLFDDVKLLFNEVPVSILVNDIFLKGFFMKQPDFAKWYFYQLLKKYEGEQLYLNELGYVYGNEEKTNEIVKKQPGYVVKIFEEKMGNELKIRTRMMKILRDGKINIYEYINKEQLEKLNPPEDLRIVIEKLGWKNRTHTA</sequence>
<evidence type="ECO:0000313" key="2">
    <source>
        <dbReference type="Proteomes" id="UP000630371"/>
    </source>
</evidence>
<dbReference type="AlphaFoldDB" id="A0A828L0Y5"/>
<accession>A0A828L0Y5</accession>
<evidence type="ECO:0000313" key="1">
    <source>
        <dbReference type="EMBL" id="EGD0647113.1"/>
    </source>
</evidence>
<gene>
    <name evidence="1" type="ORF">B6R31_000744</name>
</gene>
<reference evidence="1" key="1">
    <citation type="submission" date="2018-08" db="EMBL/GenBank/DDBJ databases">
        <authorList>
            <consortium name="GenomeTrakr network: Whole genome sequencing for foodborne pathogen traceback"/>
        </authorList>
    </citation>
    <scope>NUCLEOTIDE SEQUENCE</scope>
    <source>
        <strain evidence="1">NC_STEC178</strain>
    </source>
</reference>
<dbReference type="GO" id="GO:0003677">
    <property type="term" value="F:DNA binding"/>
    <property type="evidence" value="ECO:0007669"/>
    <property type="project" value="UniProtKB-KW"/>
</dbReference>
<organism evidence="1 2">
    <name type="scientific">Escherichia coli</name>
    <dbReference type="NCBI Taxonomy" id="562"/>
    <lineage>
        <taxon>Bacteria</taxon>
        <taxon>Pseudomonadati</taxon>
        <taxon>Pseudomonadota</taxon>
        <taxon>Gammaproteobacteria</taxon>
        <taxon>Enterobacterales</taxon>
        <taxon>Enterobacteriaceae</taxon>
        <taxon>Escherichia</taxon>
    </lineage>
</organism>
<keyword evidence="1" id="KW-0238">DNA-binding</keyword>
<proteinExistence type="predicted"/>
<dbReference type="EMBL" id="AAVQAW010000002">
    <property type="protein sequence ID" value="EGD0647113.1"/>
    <property type="molecule type" value="Genomic_DNA"/>
</dbReference>
<dbReference type="RefSeq" id="WP_179151115.1">
    <property type="nucleotide sequence ID" value="NZ_CASDNS010000012.1"/>
</dbReference>
<dbReference type="Proteomes" id="UP000630371">
    <property type="component" value="Unassembled WGS sequence"/>
</dbReference>
<name>A0A828L0Y5_ECOLX</name>